<dbReference type="OrthoDB" id="3371840at2"/>
<protein>
    <recommendedName>
        <fullName evidence="1">D-inositol 3-phosphate glycosyltransferase</fullName>
    </recommendedName>
</protein>
<dbReference type="InterPro" id="IPR050194">
    <property type="entry name" value="Glycosyltransferase_grp1"/>
</dbReference>
<dbReference type="RefSeq" id="WP_136642343.1">
    <property type="nucleotide sequence ID" value="NZ_QYRT01000019.1"/>
</dbReference>
<organism evidence="2 3">
    <name type="scientific">Subtercola vilae</name>
    <dbReference type="NCBI Taxonomy" id="2056433"/>
    <lineage>
        <taxon>Bacteria</taxon>
        <taxon>Bacillati</taxon>
        <taxon>Actinomycetota</taxon>
        <taxon>Actinomycetes</taxon>
        <taxon>Micrococcales</taxon>
        <taxon>Microbacteriaceae</taxon>
        <taxon>Subtercola</taxon>
    </lineage>
</organism>
<dbReference type="Gene3D" id="3.40.50.2000">
    <property type="entry name" value="Glycogen Phosphorylase B"/>
    <property type="match status" value="2"/>
</dbReference>
<gene>
    <name evidence="2" type="ORF">D4765_10990</name>
</gene>
<reference evidence="2 3" key="1">
    <citation type="journal article" date="2019" name="Microorganisms">
        <title>Systematic Affiliation and Genome Analysis of Subtercola vilae DB165(T) with Particular Emphasis on Cold Adaptation of an Isolate from a High-Altitude Cold Volcano Lake.</title>
        <authorList>
            <person name="Villalobos A.S."/>
            <person name="Wiese J."/>
            <person name="Imhoff J.F."/>
            <person name="Dorador C."/>
            <person name="Keller A."/>
            <person name="Hentschel U."/>
        </authorList>
    </citation>
    <scope>NUCLEOTIDE SEQUENCE [LARGE SCALE GENOMIC DNA]</scope>
    <source>
        <strain evidence="2 3">DB165</strain>
    </source>
</reference>
<dbReference type="EMBL" id="QYRT01000019">
    <property type="protein sequence ID" value="TIH35581.1"/>
    <property type="molecule type" value="Genomic_DNA"/>
</dbReference>
<dbReference type="Pfam" id="PF13692">
    <property type="entry name" value="Glyco_trans_1_4"/>
    <property type="match status" value="1"/>
</dbReference>
<dbReference type="PANTHER" id="PTHR45947:SF3">
    <property type="entry name" value="SULFOQUINOVOSYL TRANSFERASE SQD2"/>
    <property type="match status" value="1"/>
</dbReference>
<evidence type="ECO:0000313" key="2">
    <source>
        <dbReference type="EMBL" id="TIH35581.1"/>
    </source>
</evidence>
<dbReference type="Proteomes" id="UP000306192">
    <property type="component" value="Unassembled WGS sequence"/>
</dbReference>
<keyword evidence="2" id="KW-0808">Transferase</keyword>
<keyword evidence="3" id="KW-1185">Reference proteome</keyword>
<evidence type="ECO:0000256" key="1">
    <source>
        <dbReference type="ARBA" id="ARBA00021292"/>
    </source>
</evidence>
<accession>A0A4T2BY89</accession>
<evidence type="ECO:0000313" key="3">
    <source>
        <dbReference type="Proteomes" id="UP000306192"/>
    </source>
</evidence>
<proteinExistence type="predicted"/>
<dbReference type="AlphaFoldDB" id="A0A4T2BY89"/>
<sequence length="365" mass="40358">MSSRIRIIPELRNYHVASLSEMAPAATYYFLKKYDLDTSTIPSTVNQVSLKQLLGIVARSDASVLEIWEPLWMRLLHKHIAVSLVYKLSRPLKWRRREVVSYAMENNDIPLLMTGSNKTPAAVSAFFRFALGAYLRAIYSRIAYASEGAQISYFTAPGVSKIQHRLFENLPQRPTANDVAEHTALHVVLLARMEVRKGTDIIMAAWPAVERALPGAHLSAIGGGPESAQMQQWCAEAESSRSYLGEMAHADAMRVVATASVLVLPSIREGRWREQIGLPIHEGLLAGLTIVTTDETGLADWLNARGHSVVATDRLPESLSDGLLLGLQHPLAPHEVIDSLPLEEARIAANHWLNSYSKENANADE</sequence>
<dbReference type="PANTHER" id="PTHR45947">
    <property type="entry name" value="SULFOQUINOVOSYL TRANSFERASE SQD2"/>
    <property type="match status" value="1"/>
</dbReference>
<name>A0A4T2BY89_9MICO</name>
<comment type="caution">
    <text evidence="2">The sequence shown here is derived from an EMBL/GenBank/DDBJ whole genome shotgun (WGS) entry which is preliminary data.</text>
</comment>
<dbReference type="SUPFAM" id="SSF53756">
    <property type="entry name" value="UDP-Glycosyltransferase/glycogen phosphorylase"/>
    <property type="match status" value="1"/>
</dbReference>
<dbReference type="GO" id="GO:0016757">
    <property type="term" value="F:glycosyltransferase activity"/>
    <property type="evidence" value="ECO:0007669"/>
    <property type="project" value="TreeGrafter"/>
</dbReference>